<dbReference type="GO" id="GO:0004601">
    <property type="term" value="F:peroxidase activity"/>
    <property type="evidence" value="ECO:0007669"/>
    <property type="project" value="UniProtKB-KW"/>
</dbReference>
<comment type="similarity">
    <text evidence="1">Belongs to the glutathione peroxidase family.</text>
</comment>
<dbReference type="Gene3D" id="3.40.30.10">
    <property type="entry name" value="Glutaredoxin"/>
    <property type="match status" value="1"/>
</dbReference>
<evidence type="ECO:0000256" key="1">
    <source>
        <dbReference type="ARBA" id="ARBA00006926"/>
    </source>
</evidence>
<dbReference type="PROSITE" id="PS51355">
    <property type="entry name" value="GLUTATHIONE_PEROXID_3"/>
    <property type="match status" value="1"/>
</dbReference>
<dbReference type="EMBL" id="CAADRA010005429">
    <property type="protein sequence ID" value="VFT89741.1"/>
    <property type="molecule type" value="Genomic_DNA"/>
</dbReference>
<evidence type="ECO:0000256" key="3">
    <source>
        <dbReference type="ARBA" id="ARBA00023002"/>
    </source>
</evidence>
<evidence type="ECO:0000313" key="5">
    <source>
        <dbReference type="EMBL" id="VFT89741.1"/>
    </source>
</evidence>
<name>A0A485KXK1_9STRA</name>
<evidence type="ECO:0000256" key="2">
    <source>
        <dbReference type="ARBA" id="ARBA00022559"/>
    </source>
</evidence>
<dbReference type="AlphaFoldDB" id="A0A485KXK1"/>
<keyword evidence="3" id="KW-0560">Oxidoreductase</keyword>
<organism evidence="5 6">
    <name type="scientific">Aphanomyces stellatus</name>
    <dbReference type="NCBI Taxonomy" id="120398"/>
    <lineage>
        <taxon>Eukaryota</taxon>
        <taxon>Sar</taxon>
        <taxon>Stramenopiles</taxon>
        <taxon>Oomycota</taxon>
        <taxon>Saprolegniomycetes</taxon>
        <taxon>Saprolegniales</taxon>
        <taxon>Verrucalvaceae</taxon>
        <taxon>Aphanomyces</taxon>
    </lineage>
</organism>
<protein>
    <submittedName>
        <fullName evidence="5">Aste57867_12894 protein</fullName>
    </submittedName>
</protein>
<proteinExistence type="inferred from homology"/>
<evidence type="ECO:0000313" key="4">
    <source>
        <dbReference type="EMBL" id="KAF0696335.1"/>
    </source>
</evidence>
<keyword evidence="6" id="KW-1185">Reference proteome</keyword>
<evidence type="ECO:0000313" key="6">
    <source>
        <dbReference type="Proteomes" id="UP000332933"/>
    </source>
</evidence>
<gene>
    <name evidence="5" type="primary">Aste57867_12894</name>
    <name evidence="4" type="ORF">As57867_012846</name>
    <name evidence="5" type="ORF">ASTE57867_12894</name>
</gene>
<dbReference type="GO" id="GO:0006979">
    <property type="term" value="P:response to oxidative stress"/>
    <property type="evidence" value="ECO:0007669"/>
    <property type="project" value="InterPro"/>
</dbReference>
<reference evidence="5 6" key="1">
    <citation type="submission" date="2019-03" db="EMBL/GenBank/DDBJ databases">
        <authorList>
            <person name="Gaulin E."/>
            <person name="Dumas B."/>
        </authorList>
    </citation>
    <scope>NUCLEOTIDE SEQUENCE [LARGE SCALE GENOMIC DNA]</scope>
    <source>
        <strain evidence="5">CBS 568.67</strain>
    </source>
</reference>
<sequence length="71" mass="7565">MSNNTKSSSWSVFGSWSRSAPTEADAAKGETTDPTQAASFFELSATDMQGNVVPMATYRDKVCLVVNVASQ</sequence>
<accession>A0A485KXK1</accession>
<keyword evidence="2" id="KW-0575">Peroxidase</keyword>
<dbReference type="EMBL" id="VJMH01005408">
    <property type="protein sequence ID" value="KAF0696335.1"/>
    <property type="molecule type" value="Genomic_DNA"/>
</dbReference>
<dbReference type="Proteomes" id="UP000332933">
    <property type="component" value="Unassembled WGS sequence"/>
</dbReference>
<dbReference type="InterPro" id="IPR000889">
    <property type="entry name" value="Glutathione_peroxidase"/>
</dbReference>
<dbReference type="OrthoDB" id="446890at2759"/>
<reference evidence="4" key="2">
    <citation type="submission" date="2019-06" db="EMBL/GenBank/DDBJ databases">
        <title>Genomics analysis of Aphanomyces spp. identifies a new class of oomycete effector associated with host adaptation.</title>
        <authorList>
            <person name="Gaulin E."/>
        </authorList>
    </citation>
    <scope>NUCLEOTIDE SEQUENCE</scope>
    <source>
        <strain evidence="4">CBS 578.67</strain>
    </source>
</reference>